<dbReference type="InterPro" id="IPR027278">
    <property type="entry name" value="ACCD_DCysDesulf"/>
</dbReference>
<dbReference type="SUPFAM" id="SSF53686">
    <property type="entry name" value="Tryptophan synthase beta subunit-like PLP-dependent enzymes"/>
    <property type="match status" value="1"/>
</dbReference>
<comment type="cofactor">
    <cofactor evidence="1">
        <name>pyridoxal 5'-phosphate</name>
        <dbReference type="ChEBI" id="CHEBI:597326"/>
    </cofactor>
</comment>
<comment type="caution">
    <text evidence="4">The sequence shown here is derived from an EMBL/GenBank/DDBJ whole genome shotgun (WGS) entry which is preliminary data.</text>
</comment>
<evidence type="ECO:0000313" key="4">
    <source>
        <dbReference type="EMBL" id="MCZ7911475.1"/>
    </source>
</evidence>
<dbReference type="RefSeq" id="WP_269832295.1">
    <property type="nucleotide sequence ID" value="NZ_JAPZLT010000011.1"/>
</dbReference>
<proteinExistence type="inferred from homology"/>
<dbReference type="InterPro" id="IPR036052">
    <property type="entry name" value="TrpB-like_PALP_sf"/>
</dbReference>
<evidence type="ECO:0000256" key="1">
    <source>
        <dbReference type="ARBA" id="ARBA00001933"/>
    </source>
</evidence>
<organism evidence="4 5">
    <name type="scientific">Agrobacterium leguminum</name>
    <dbReference type="NCBI Taxonomy" id="2792015"/>
    <lineage>
        <taxon>Bacteria</taxon>
        <taxon>Pseudomonadati</taxon>
        <taxon>Pseudomonadota</taxon>
        <taxon>Alphaproteobacteria</taxon>
        <taxon>Hyphomicrobiales</taxon>
        <taxon>Rhizobiaceae</taxon>
        <taxon>Rhizobium/Agrobacterium group</taxon>
        <taxon>Agrobacterium</taxon>
    </lineage>
</organism>
<dbReference type="Gene3D" id="3.40.50.1100">
    <property type="match status" value="1"/>
</dbReference>
<dbReference type="EMBL" id="JAPZLT010000011">
    <property type="protein sequence ID" value="MCZ7911475.1"/>
    <property type="molecule type" value="Genomic_DNA"/>
</dbReference>
<accession>A0A9X3KGS0</accession>
<dbReference type="AlphaFoldDB" id="A0A9X3KGS0"/>
<dbReference type="PANTHER" id="PTHR43780:SF2">
    <property type="entry name" value="1-AMINOCYCLOPROPANE-1-CARBOXYLATE DEAMINASE-RELATED"/>
    <property type="match status" value="1"/>
</dbReference>
<dbReference type="Proteomes" id="UP001151309">
    <property type="component" value="Unassembled WGS sequence"/>
</dbReference>
<dbReference type="PANTHER" id="PTHR43780">
    <property type="entry name" value="1-AMINOCYCLOPROPANE-1-CARBOXYLATE DEAMINASE-RELATED"/>
    <property type="match status" value="1"/>
</dbReference>
<keyword evidence="3" id="KW-0663">Pyridoxal phosphate</keyword>
<evidence type="ECO:0000313" key="5">
    <source>
        <dbReference type="Proteomes" id="UP001151309"/>
    </source>
</evidence>
<protein>
    <submittedName>
        <fullName evidence="4">Uncharacterized protein</fullName>
    </submittedName>
</protein>
<name>A0A9X3KGS0_9HYPH</name>
<evidence type="ECO:0000256" key="3">
    <source>
        <dbReference type="ARBA" id="ARBA00022898"/>
    </source>
</evidence>
<gene>
    <name evidence="4" type="ORF">O9X94_19295</name>
</gene>
<dbReference type="GO" id="GO:0019148">
    <property type="term" value="F:D-cysteine desulfhydrase activity"/>
    <property type="evidence" value="ECO:0007669"/>
    <property type="project" value="TreeGrafter"/>
</dbReference>
<reference evidence="4" key="1">
    <citation type="submission" date="2022-12" db="EMBL/GenBank/DDBJ databases">
        <title>Draft genome sequences of 22 rhizogenic Agrobacterium biovar 1 strains, the causative agent of hairy root disease.</title>
        <authorList>
            <person name="Kim N."/>
            <person name="Vargas P."/>
            <person name="Rediers H."/>
        </authorList>
    </citation>
    <scope>NUCLEOTIDE SEQUENCE</scope>
    <source>
        <strain evidence="4">ST07.17.026</strain>
    </source>
</reference>
<sequence>MHGKAIRKHGKRPGEAKPLPKVRKLEVELAHALACGATRLVAEGSRLSNATRAVAATAATLGLKCTLLLCHDEPHKPVGNLMLDGLWALTFDLSAMLAGSNLLAMRRQLSANWNNRGSVSIGCR</sequence>
<comment type="similarity">
    <text evidence="2">Belongs to the ACC deaminase/D-cysteine desulfhydrase family.</text>
</comment>
<keyword evidence="5" id="KW-1185">Reference proteome</keyword>
<evidence type="ECO:0000256" key="2">
    <source>
        <dbReference type="ARBA" id="ARBA00008639"/>
    </source>
</evidence>